<dbReference type="InterPro" id="IPR000157">
    <property type="entry name" value="TIR_dom"/>
</dbReference>
<dbReference type="GO" id="GO:0009190">
    <property type="term" value="P:cyclic nucleotide biosynthetic process"/>
    <property type="evidence" value="ECO:0007669"/>
    <property type="project" value="InterPro"/>
</dbReference>
<dbReference type="InterPro" id="IPR035897">
    <property type="entry name" value="Toll_tir_struct_dom_sf"/>
</dbReference>
<evidence type="ECO:0000259" key="2">
    <source>
        <dbReference type="PROSITE" id="PS50125"/>
    </source>
</evidence>
<dbReference type="InterPro" id="IPR045430">
    <property type="entry name" value="EAD1"/>
</dbReference>
<evidence type="ECO:0000313" key="3">
    <source>
        <dbReference type="EMBL" id="CUU57381.1"/>
    </source>
</evidence>
<keyword evidence="4" id="KW-1185">Reference proteome</keyword>
<reference evidence="4" key="1">
    <citation type="submission" date="2015-11" db="EMBL/GenBank/DDBJ databases">
        <authorList>
            <person name="Varghese N."/>
        </authorList>
    </citation>
    <scope>NUCLEOTIDE SEQUENCE [LARGE SCALE GENOMIC DNA]</scope>
    <source>
        <strain evidence="4">DSM 45899</strain>
    </source>
</reference>
<dbReference type="Gene3D" id="3.30.70.1230">
    <property type="entry name" value="Nucleotide cyclase"/>
    <property type="match status" value="1"/>
</dbReference>
<proteinExistence type="predicted"/>
<evidence type="ECO:0000256" key="1">
    <source>
        <dbReference type="SAM" id="MobiDB-lite"/>
    </source>
</evidence>
<dbReference type="Proteomes" id="UP000198802">
    <property type="component" value="Unassembled WGS sequence"/>
</dbReference>
<accession>A0A0S4QNX3</accession>
<dbReference type="Pfam" id="PF13676">
    <property type="entry name" value="TIR_2"/>
    <property type="match status" value="1"/>
</dbReference>
<dbReference type="InterPro" id="IPR001054">
    <property type="entry name" value="A/G_cyclase"/>
</dbReference>
<dbReference type="GO" id="GO:0004016">
    <property type="term" value="F:adenylate cyclase activity"/>
    <property type="evidence" value="ECO:0007669"/>
    <property type="project" value="UniProtKB-ARBA"/>
</dbReference>
<feature type="domain" description="Guanylate cyclase" evidence="2">
    <location>
        <begin position="129"/>
        <end position="247"/>
    </location>
</feature>
<dbReference type="RefSeq" id="WP_091278737.1">
    <property type="nucleotide sequence ID" value="NZ_FAOZ01000012.1"/>
</dbReference>
<dbReference type="EMBL" id="FAOZ01000012">
    <property type="protein sequence ID" value="CUU57381.1"/>
    <property type="molecule type" value="Genomic_DNA"/>
</dbReference>
<dbReference type="GO" id="GO:0035556">
    <property type="term" value="P:intracellular signal transduction"/>
    <property type="evidence" value="ECO:0007669"/>
    <property type="project" value="InterPro"/>
</dbReference>
<feature type="region of interest" description="Disordered" evidence="1">
    <location>
        <begin position="315"/>
        <end position="354"/>
    </location>
</feature>
<dbReference type="PROSITE" id="PS50125">
    <property type="entry name" value="GUANYLATE_CYCLASE_2"/>
    <property type="match status" value="1"/>
</dbReference>
<protein>
    <submittedName>
        <fullName evidence="3">Adenylate cyclase, class 3</fullName>
    </submittedName>
</protein>
<evidence type="ECO:0000313" key="4">
    <source>
        <dbReference type="Proteomes" id="UP000198802"/>
    </source>
</evidence>
<dbReference type="Pfam" id="PF19955">
    <property type="entry name" value="EAD1"/>
    <property type="match status" value="1"/>
</dbReference>
<dbReference type="SUPFAM" id="SSF55073">
    <property type="entry name" value="Nucleotide cyclase"/>
    <property type="match status" value="1"/>
</dbReference>
<feature type="region of interest" description="Disordered" evidence="1">
    <location>
        <begin position="101"/>
        <end position="121"/>
    </location>
</feature>
<sequence length="510" mass="54970">MTSDGGALVHSLAEAEVLALAAVYSERISAGQLLRQAGLESARQPQGTSTAIEYWHAVNATLVQGVLPDARCRILTIAARDFPANPAFQTGLAAAQDAELAGGQPRVAGQPRNTAQARRADRELPTNGTVIAFDAVGYSGLNMLEQRQLRDGLRGIIEGALAEARIPSALLQQDRGDGYLMVFSADIPKARIVADFVRELGIALNDYNATHNERGRIRLRVSIHDGDILEHGTGWAGDTVVIGARLVDSTPIRDALAHDKDADLALILSSEVFVSVVRPRLRGLSPSSFREVDVSVKTFSATAWLTLPGRPLPAVPAVPAGRPSGTQTPAVPVSQKGPEGPDHSSGLDEPDGLDAPVRADGTKWDFFVSALEADEAWGAWIAGFLQENGYLVRYDAWNPVGTNEYWALDKGLNFSERMIVVLSEAYLASDKVQASWGTAFNRDRGGLDRRLIPVRIEECEPGGLLGGIRYIDLVPFRRDAERARSYLAQEIDRAVKGSYRPTVAPPFPGC</sequence>
<dbReference type="InterPro" id="IPR029787">
    <property type="entry name" value="Nucleotide_cyclase"/>
</dbReference>
<gene>
    <name evidence="3" type="ORF">Ga0074812_11241</name>
</gene>
<dbReference type="SUPFAM" id="SSF52200">
    <property type="entry name" value="Toll/Interleukin receptor TIR domain"/>
    <property type="match status" value="1"/>
</dbReference>
<name>A0A0S4QNX3_9ACTN</name>
<organism evidence="3 4">
    <name type="scientific">Parafrankia irregularis</name>
    <dbReference type="NCBI Taxonomy" id="795642"/>
    <lineage>
        <taxon>Bacteria</taxon>
        <taxon>Bacillati</taxon>
        <taxon>Actinomycetota</taxon>
        <taxon>Actinomycetes</taxon>
        <taxon>Frankiales</taxon>
        <taxon>Frankiaceae</taxon>
        <taxon>Parafrankia</taxon>
    </lineage>
</organism>
<dbReference type="AlphaFoldDB" id="A0A0S4QNX3"/>
<dbReference type="Gene3D" id="3.40.50.10140">
    <property type="entry name" value="Toll/interleukin-1 receptor homology (TIR) domain"/>
    <property type="match status" value="1"/>
</dbReference>